<proteinExistence type="predicted"/>
<reference evidence="1" key="1">
    <citation type="submission" date="2022-04" db="EMBL/GenBank/DDBJ databases">
        <title>Genome of the entomopathogenic fungus Entomophthora muscae.</title>
        <authorList>
            <person name="Elya C."/>
            <person name="Lovett B.R."/>
            <person name="Lee E."/>
            <person name="Macias A.M."/>
            <person name="Hajek A.E."/>
            <person name="De Bivort B.L."/>
            <person name="Kasson M.T."/>
            <person name="De Fine Licht H.H."/>
            <person name="Stajich J.E."/>
        </authorList>
    </citation>
    <scope>NUCLEOTIDE SEQUENCE</scope>
    <source>
        <strain evidence="1">Berkeley</strain>
    </source>
</reference>
<dbReference type="EMBL" id="QTSX02005780">
    <property type="protein sequence ID" value="KAJ9057602.1"/>
    <property type="molecule type" value="Genomic_DNA"/>
</dbReference>
<keyword evidence="2" id="KW-1185">Reference proteome</keyword>
<organism evidence="1 2">
    <name type="scientific">Entomophthora muscae</name>
    <dbReference type="NCBI Taxonomy" id="34485"/>
    <lineage>
        <taxon>Eukaryota</taxon>
        <taxon>Fungi</taxon>
        <taxon>Fungi incertae sedis</taxon>
        <taxon>Zoopagomycota</taxon>
        <taxon>Entomophthoromycotina</taxon>
        <taxon>Entomophthoromycetes</taxon>
        <taxon>Entomophthorales</taxon>
        <taxon>Entomophthoraceae</taxon>
        <taxon>Entomophthora</taxon>
    </lineage>
</organism>
<protein>
    <submittedName>
        <fullName evidence="1">Uncharacterized protein</fullName>
    </submittedName>
</protein>
<accession>A0ACC2S5V6</accession>
<comment type="caution">
    <text evidence="1">The sequence shown here is derived from an EMBL/GenBank/DDBJ whole genome shotgun (WGS) entry which is preliminary data.</text>
</comment>
<evidence type="ECO:0000313" key="2">
    <source>
        <dbReference type="Proteomes" id="UP001165960"/>
    </source>
</evidence>
<sequence>MHKIFNKAAPMVRAIRPTGQLCGLRMGSSKSFVKYDWTDPLDLESQLTDEEKLMRDSARDYCQEKLMSRVTAGFRNENFDRDIMSEMGKLGLLGITIDGFGCAGASSVAYGLVAREIERVDSGYRSAMSVQSSLVMYPIYAYGTQAQKDKYLPKLATGEYVGAFGLTEPNHGSDPASMETVAREQADGSFLLTGAKTWISNSPIADVFIVWAKTASDGKIRGFILEKGMAGLVTPKIEGKFSLRASITGMIQMDDVAVPAENILPHVAGLKGPFGCLNNARYGIAWGSLGAAEFCLAQARQYSLDRHQFGVPLARFQLIQKKFADANTEIALGLQACIQVGRLKDSGKLAPEMVSMIKRNSCGKALHIAREMRDVLGGNGISDEYHIIRHVLNLESVNTYEGTHDIHALILGRAITGIASFDTKN</sequence>
<name>A0ACC2S5V6_9FUNG</name>
<evidence type="ECO:0000313" key="1">
    <source>
        <dbReference type="EMBL" id="KAJ9057602.1"/>
    </source>
</evidence>
<dbReference type="Proteomes" id="UP001165960">
    <property type="component" value="Unassembled WGS sequence"/>
</dbReference>
<gene>
    <name evidence="1" type="ORF">DSO57_1021015</name>
</gene>